<evidence type="ECO:0000256" key="3">
    <source>
        <dbReference type="ARBA" id="ARBA00022553"/>
    </source>
</evidence>
<dbReference type="Pfam" id="PF00072">
    <property type="entry name" value="Response_reg"/>
    <property type="match status" value="1"/>
</dbReference>
<evidence type="ECO:0000313" key="8">
    <source>
        <dbReference type="Proteomes" id="UP000825701"/>
    </source>
</evidence>
<dbReference type="InterPro" id="IPR003661">
    <property type="entry name" value="HisK_dim/P_dom"/>
</dbReference>
<feature type="domain" description="Signal transduction histidine kinase dimerisation/phosphoacceptor" evidence="5">
    <location>
        <begin position="16"/>
        <end position="81"/>
    </location>
</feature>
<sequence>MSAKAIPVDDMPAPQSADRRIAVAAHEIRTPLGGILALADLLLAEDLSEGARGHANALKAAAEHLFGLSTSLLGGAVPTAPKALDVDLFLARVSPPLAARAAVKGLAFRAVRAPGAPDRVLADEAALRQIVDNLADNALRATESGSVELAIERVSGDAETVTLRIALRDTGPGVGPRPELLFAPFAQGDGAQGAAGLGLAVVADLARGMGGEAQAFDRPSGGAEVAVTLRLGALDVRAANGPIRVLVAEDNAINQRVVGTLLEHFGHGFDVVENGAAAVAAVGGGDYDLVLMDAVMPTLDGLAATRAIRAMEGPVGAIRIVGLTARAFDEDIAAFLEAGADAVVTKPISVAELWRAIDVGERQATG</sequence>
<evidence type="ECO:0000259" key="6">
    <source>
        <dbReference type="SMART" id="SM00448"/>
    </source>
</evidence>
<evidence type="ECO:0000256" key="2">
    <source>
        <dbReference type="ARBA" id="ARBA00012438"/>
    </source>
</evidence>
<dbReference type="Gene3D" id="3.40.50.2300">
    <property type="match status" value="1"/>
</dbReference>
<dbReference type="Proteomes" id="UP000825701">
    <property type="component" value="Chromosome"/>
</dbReference>
<dbReference type="RefSeq" id="WP_261401720.1">
    <property type="nucleotide sequence ID" value="NZ_CP081869.1"/>
</dbReference>
<dbReference type="Gene3D" id="1.10.287.130">
    <property type="match status" value="1"/>
</dbReference>
<proteinExistence type="predicted"/>
<dbReference type="Pfam" id="PF02518">
    <property type="entry name" value="HATPase_c"/>
    <property type="match status" value="1"/>
</dbReference>
<dbReference type="PANTHER" id="PTHR45339:SF3">
    <property type="entry name" value="HISTIDINE KINASE"/>
    <property type="match status" value="1"/>
</dbReference>
<dbReference type="InterPro" id="IPR036890">
    <property type="entry name" value="HATPase_C_sf"/>
</dbReference>
<dbReference type="InterPro" id="IPR001789">
    <property type="entry name" value="Sig_transdc_resp-reg_receiver"/>
</dbReference>
<evidence type="ECO:0000259" key="5">
    <source>
        <dbReference type="SMART" id="SM00388"/>
    </source>
</evidence>
<dbReference type="Pfam" id="PF00512">
    <property type="entry name" value="HisKA"/>
    <property type="match status" value="1"/>
</dbReference>
<dbReference type="KEGG" id="cmet:K6K41_17470"/>
<reference evidence="7" key="1">
    <citation type="submission" date="2021-08" db="EMBL/GenBank/DDBJ databases">
        <authorList>
            <person name="Zhang H."/>
            <person name="Xu M."/>
            <person name="Yu Z."/>
            <person name="Yang L."/>
            <person name="Cai Y."/>
        </authorList>
    </citation>
    <scope>NUCLEOTIDE SEQUENCE</scope>
    <source>
        <strain evidence="7">CHL1</strain>
    </source>
</reference>
<dbReference type="InterPro" id="IPR003594">
    <property type="entry name" value="HATPase_dom"/>
</dbReference>
<evidence type="ECO:0000256" key="1">
    <source>
        <dbReference type="ARBA" id="ARBA00000085"/>
    </source>
</evidence>
<protein>
    <recommendedName>
        <fullName evidence="2">histidine kinase</fullName>
        <ecNumber evidence="2">2.7.13.3</ecNumber>
    </recommendedName>
</protein>
<dbReference type="SMART" id="SM00448">
    <property type="entry name" value="REC"/>
    <property type="match status" value="1"/>
</dbReference>
<dbReference type="InterPro" id="IPR011006">
    <property type="entry name" value="CheY-like_superfamily"/>
</dbReference>
<feature type="domain" description="Response regulatory" evidence="6">
    <location>
        <begin position="243"/>
        <end position="357"/>
    </location>
</feature>
<keyword evidence="8" id="KW-1185">Reference proteome</keyword>
<dbReference type="InterPro" id="IPR004358">
    <property type="entry name" value="Sig_transdc_His_kin-like_C"/>
</dbReference>
<dbReference type="SUPFAM" id="SSF47384">
    <property type="entry name" value="Homodimeric domain of signal transducing histidine kinase"/>
    <property type="match status" value="1"/>
</dbReference>
<dbReference type="Gene3D" id="3.30.565.10">
    <property type="entry name" value="Histidine kinase-like ATPase, C-terminal domain"/>
    <property type="match status" value="1"/>
</dbReference>
<evidence type="ECO:0000259" key="4">
    <source>
        <dbReference type="SMART" id="SM00387"/>
    </source>
</evidence>
<comment type="catalytic activity">
    <reaction evidence="1">
        <text>ATP + protein L-histidine = ADP + protein N-phospho-L-histidine.</text>
        <dbReference type="EC" id="2.7.13.3"/>
    </reaction>
</comment>
<dbReference type="CDD" id="cd17546">
    <property type="entry name" value="REC_hyHK_CKI1_RcsC-like"/>
    <property type="match status" value="1"/>
</dbReference>
<dbReference type="PRINTS" id="PR00344">
    <property type="entry name" value="BCTRLSENSOR"/>
</dbReference>
<organism evidence="7 8">
    <name type="scientific">Chenggangzhangella methanolivorans</name>
    <dbReference type="NCBI Taxonomy" id="1437009"/>
    <lineage>
        <taxon>Bacteria</taxon>
        <taxon>Pseudomonadati</taxon>
        <taxon>Pseudomonadota</taxon>
        <taxon>Alphaproteobacteria</taxon>
        <taxon>Hyphomicrobiales</taxon>
        <taxon>Methylopilaceae</taxon>
        <taxon>Chenggangzhangella</taxon>
    </lineage>
</organism>
<dbReference type="SUPFAM" id="SSF52172">
    <property type="entry name" value="CheY-like"/>
    <property type="match status" value="1"/>
</dbReference>
<accession>A0A9E6R6K2</accession>
<keyword evidence="3" id="KW-0597">Phosphoprotein</keyword>
<dbReference type="AlphaFoldDB" id="A0A9E6R6K2"/>
<dbReference type="GO" id="GO:0000155">
    <property type="term" value="F:phosphorelay sensor kinase activity"/>
    <property type="evidence" value="ECO:0007669"/>
    <property type="project" value="InterPro"/>
</dbReference>
<evidence type="ECO:0000313" key="7">
    <source>
        <dbReference type="EMBL" id="QZN98749.1"/>
    </source>
</evidence>
<name>A0A9E6R6K2_9HYPH</name>
<dbReference type="EC" id="2.7.13.3" evidence="2"/>
<dbReference type="InterPro" id="IPR036097">
    <property type="entry name" value="HisK_dim/P_sf"/>
</dbReference>
<dbReference type="SMART" id="SM00387">
    <property type="entry name" value="HATPase_c"/>
    <property type="match status" value="1"/>
</dbReference>
<dbReference type="PANTHER" id="PTHR45339">
    <property type="entry name" value="HYBRID SIGNAL TRANSDUCTION HISTIDINE KINASE J"/>
    <property type="match status" value="1"/>
</dbReference>
<dbReference type="EMBL" id="CP081869">
    <property type="protein sequence ID" value="QZN98749.1"/>
    <property type="molecule type" value="Genomic_DNA"/>
</dbReference>
<dbReference type="SMART" id="SM00388">
    <property type="entry name" value="HisKA"/>
    <property type="match status" value="1"/>
</dbReference>
<dbReference type="SUPFAM" id="SSF55874">
    <property type="entry name" value="ATPase domain of HSP90 chaperone/DNA topoisomerase II/histidine kinase"/>
    <property type="match status" value="1"/>
</dbReference>
<gene>
    <name evidence="7" type="ORF">K6K41_17470</name>
</gene>
<feature type="domain" description="Histidine kinase/HSP90-like ATPase" evidence="4">
    <location>
        <begin position="122"/>
        <end position="233"/>
    </location>
</feature>